<dbReference type="InterPro" id="IPR036938">
    <property type="entry name" value="PAP2/HPO_sf"/>
</dbReference>
<dbReference type="GO" id="GO:0007165">
    <property type="term" value="P:signal transduction"/>
    <property type="evidence" value="ECO:0007669"/>
    <property type="project" value="TreeGrafter"/>
</dbReference>
<dbReference type="PANTHER" id="PTHR10165">
    <property type="entry name" value="LIPID PHOSPHATE PHOSPHATASE"/>
    <property type="match status" value="1"/>
</dbReference>
<evidence type="ECO:0000256" key="3">
    <source>
        <dbReference type="ARBA" id="ARBA00022692"/>
    </source>
</evidence>
<evidence type="ECO:0000256" key="4">
    <source>
        <dbReference type="ARBA" id="ARBA00022989"/>
    </source>
</evidence>
<keyword evidence="8" id="KW-1185">Reference proteome</keyword>
<evidence type="ECO:0000313" key="9">
    <source>
        <dbReference type="RefSeq" id="XP_030745953.1"/>
    </source>
</evidence>
<dbReference type="AlphaFoldDB" id="A0A6J2X4M0"/>
<reference evidence="9 10" key="1">
    <citation type="submission" date="2025-04" db="UniProtKB">
        <authorList>
            <consortium name="RefSeq"/>
        </authorList>
    </citation>
    <scope>IDENTIFICATION</scope>
    <source>
        <tissue evidence="9 10">Gonads</tissue>
    </source>
</reference>
<protein>
    <submittedName>
        <fullName evidence="9 10">Phospholipid phosphatase homolog 1.2 homolog</fullName>
    </submittedName>
</protein>
<evidence type="ECO:0000259" key="7">
    <source>
        <dbReference type="SMART" id="SM00014"/>
    </source>
</evidence>
<evidence type="ECO:0000256" key="2">
    <source>
        <dbReference type="ARBA" id="ARBA00008816"/>
    </source>
</evidence>
<keyword evidence="5 6" id="KW-0472">Membrane</keyword>
<sequence length="303" mass="34201">MASVSVKDEDLPDVVYFRFLDENGRISKESIKNALIKPPYPAKYYWNVILFILALIVFLLWNFGVIPGNKLGFFCQDPIFSHKYEGDTISATTLGLGVALLPVLVWFSVERLRQGSMRKCISLKCFFHFYLFAKQFIIGVLGVGIVAEIAKTIVGEHRPHFFDTCRPDTNVNCTPGSYISSFTCTNTLVDRIDLIDSSRSFPSGHSALSWFTAIFCAYVVQRRLPSHIVGTSIKLLMLGICVSFGLVCSLSRITDRRHHWWDVLAGTAIGISGAAHMIRITERHYRILKEQLLEVGERDIDEV</sequence>
<dbReference type="GeneID" id="115874806"/>
<dbReference type="RefSeq" id="XP_030745955.1">
    <property type="nucleotide sequence ID" value="XM_030890095.1"/>
</dbReference>
<dbReference type="RefSeq" id="XP_030745956.1">
    <property type="nucleotide sequence ID" value="XM_030890096.1"/>
</dbReference>
<dbReference type="GO" id="GO:0046839">
    <property type="term" value="P:phospholipid dephosphorylation"/>
    <property type="evidence" value="ECO:0007669"/>
    <property type="project" value="TreeGrafter"/>
</dbReference>
<dbReference type="RefSeq" id="XP_030745953.1">
    <property type="nucleotide sequence ID" value="XM_030890093.1"/>
</dbReference>
<dbReference type="SUPFAM" id="SSF48317">
    <property type="entry name" value="Acid phosphatase/Vanadium-dependent haloperoxidase"/>
    <property type="match status" value="1"/>
</dbReference>
<evidence type="ECO:0000313" key="12">
    <source>
        <dbReference type="RefSeq" id="XP_030745956.1"/>
    </source>
</evidence>
<feature type="transmembrane region" description="Helical" evidence="6">
    <location>
        <begin position="89"/>
        <end position="109"/>
    </location>
</feature>
<accession>A0A6J2X4M0</accession>
<name>A0A6J2X4M0_SITOR</name>
<proteinExistence type="inferred from homology"/>
<dbReference type="GO" id="GO:0005886">
    <property type="term" value="C:plasma membrane"/>
    <property type="evidence" value="ECO:0007669"/>
    <property type="project" value="TreeGrafter"/>
</dbReference>
<feature type="domain" description="Phosphatidic acid phosphatase type 2/haloperoxidase" evidence="7">
    <location>
        <begin position="131"/>
        <end position="278"/>
    </location>
</feature>
<evidence type="ECO:0000256" key="6">
    <source>
        <dbReference type="SAM" id="Phobius"/>
    </source>
</evidence>
<feature type="transmembrane region" description="Helical" evidence="6">
    <location>
        <begin position="44"/>
        <end position="64"/>
    </location>
</feature>
<dbReference type="Proteomes" id="UP000504635">
    <property type="component" value="Unplaced"/>
</dbReference>
<comment type="subcellular location">
    <subcellularLocation>
        <location evidence="1">Membrane</location>
        <topology evidence="1">Multi-pass membrane protein</topology>
    </subcellularLocation>
</comment>
<dbReference type="RefSeq" id="XP_030745954.1">
    <property type="nucleotide sequence ID" value="XM_030890094.1"/>
</dbReference>
<organism evidence="8 11">
    <name type="scientific">Sitophilus oryzae</name>
    <name type="common">Rice weevil</name>
    <name type="synonym">Curculio oryzae</name>
    <dbReference type="NCBI Taxonomy" id="7048"/>
    <lineage>
        <taxon>Eukaryota</taxon>
        <taxon>Metazoa</taxon>
        <taxon>Ecdysozoa</taxon>
        <taxon>Arthropoda</taxon>
        <taxon>Hexapoda</taxon>
        <taxon>Insecta</taxon>
        <taxon>Pterygota</taxon>
        <taxon>Neoptera</taxon>
        <taxon>Endopterygota</taxon>
        <taxon>Coleoptera</taxon>
        <taxon>Polyphaga</taxon>
        <taxon>Cucujiformia</taxon>
        <taxon>Curculionidae</taxon>
        <taxon>Dryophthorinae</taxon>
        <taxon>Sitophilus</taxon>
    </lineage>
</organism>
<comment type="similarity">
    <text evidence="2">Belongs to the PA-phosphatase related phosphoesterase family.</text>
</comment>
<dbReference type="Pfam" id="PF01569">
    <property type="entry name" value="PAP2"/>
    <property type="match status" value="1"/>
</dbReference>
<dbReference type="InterPro" id="IPR043216">
    <property type="entry name" value="PAP-like"/>
</dbReference>
<evidence type="ECO:0000313" key="10">
    <source>
        <dbReference type="RefSeq" id="XP_030745954.1"/>
    </source>
</evidence>
<evidence type="ECO:0000313" key="8">
    <source>
        <dbReference type="Proteomes" id="UP000504635"/>
    </source>
</evidence>
<gene>
    <name evidence="9 10 11 12" type="primary">LOC115874806</name>
</gene>
<dbReference type="Gene3D" id="1.20.144.10">
    <property type="entry name" value="Phosphatidic acid phosphatase type 2/haloperoxidase"/>
    <property type="match status" value="1"/>
</dbReference>
<keyword evidence="3 6" id="KW-0812">Transmembrane</keyword>
<dbReference type="KEGG" id="soy:115874806"/>
<evidence type="ECO:0000313" key="11">
    <source>
        <dbReference type="RefSeq" id="XP_030745955.1"/>
    </source>
</evidence>
<feature type="transmembrane region" description="Helical" evidence="6">
    <location>
        <begin position="129"/>
        <end position="150"/>
    </location>
</feature>
<dbReference type="PANTHER" id="PTHR10165:SF103">
    <property type="entry name" value="PHOSPHOLIPID PHOSPHATASE HOMOLOG 1.2 HOMOLOG"/>
    <property type="match status" value="1"/>
</dbReference>
<dbReference type="GO" id="GO:0006644">
    <property type="term" value="P:phospholipid metabolic process"/>
    <property type="evidence" value="ECO:0007669"/>
    <property type="project" value="InterPro"/>
</dbReference>
<dbReference type="OrthoDB" id="8907274at2759"/>
<feature type="transmembrane region" description="Helical" evidence="6">
    <location>
        <begin position="232"/>
        <end position="253"/>
    </location>
</feature>
<dbReference type="SMART" id="SM00014">
    <property type="entry name" value="acidPPc"/>
    <property type="match status" value="1"/>
</dbReference>
<dbReference type="InterPro" id="IPR000326">
    <property type="entry name" value="PAP2/HPO"/>
</dbReference>
<evidence type="ECO:0000256" key="1">
    <source>
        <dbReference type="ARBA" id="ARBA00004141"/>
    </source>
</evidence>
<keyword evidence="4 6" id="KW-1133">Transmembrane helix</keyword>
<dbReference type="GO" id="GO:0008195">
    <property type="term" value="F:phosphatidate phosphatase activity"/>
    <property type="evidence" value="ECO:0007669"/>
    <property type="project" value="TreeGrafter"/>
</dbReference>
<evidence type="ECO:0000256" key="5">
    <source>
        <dbReference type="ARBA" id="ARBA00023136"/>
    </source>
</evidence>